<dbReference type="PRINTS" id="PR00081">
    <property type="entry name" value="GDHRDH"/>
</dbReference>
<accession>A0A5C5R5W7</accession>
<proteinExistence type="inferred from homology"/>
<dbReference type="SUPFAM" id="SSF51735">
    <property type="entry name" value="NAD(P)-binding Rossmann-fold domains"/>
    <property type="match status" value="1"/>
</dbReference>
<sequence length="286" mass="30146">METNIATPASLAGRVAVITGAARGQGRSHAIALAERGADVVLVDAVQPIDNVEYAMAQSSDLSDAAALVEATGRRARIIEADVRDESFNEKLGAAVAELGRLDIVVANAGVCGPSRPFWEISRDEWNTVLDVNLTGVWQTIKFSIPHLIAAGNGGSIIATSSIAGLTGVPNLAHYTASKHGLVGLIRVVANEVAEYGIRANTVHPTSVPTPMIDNPQMTRMFRPDLEDPSLEDGIDVLKRVNLLPVPWVESSDISAAVCWLASDDSRYVTGAAIPVDAGMLAKYSG</sequence>
<dbReference type="InterPro" id="IPR020904">
    <property type="entry name" value="Sc_DH/Rdtase_CS"/>
</dbReference>
<keyword evidence="2" id="KW-0560">Oxidoreductase</keyword>
<evidence type="ECO:0000313" key="5">
    <source>
        <dbReference type="Proteomes" id="UP000317291"/>
    </source>
</evidence>
<dbReference type="RefSeq" id="WP_146562701.1">
    <property type="nucleotide sequence ID" value="NZ_VIGW01000009.1"/>
</dbReference>
<dbReference type="OrthoDB" id="5173603at2"/>
<comment type="similarity">
    <text evidence="1">Belongs to the short-chain dehydrogenases/reductases (SDR) family.</text>
</comment>
<evidence type="ECO:0000256" key="1">
    <source>
        <dbReference type="ARBA" id="ARBA00006484"/>
    </source>
</evidence>
<dbReference type="InterPro" id="IPR023985">
    <property type="entry name" value="SDR_subfam_1"/>
</dbReference>
<dbReference type="Pfam" id="PF13561">
    <property type="entry name" value="adh_short_C2"/>
    <property type="match status" value="1"/>
</dbReference>
<dbReference type="FunFam" id="3.40.50.720:FF:000084">
    <property type="entry name" value="Short-chain dehydrogenase reductase"/>
    <property type="match status" value="1"/>
</dbReference>
<protein>
    <submittedName>
        <fullName evidence="4">NAD(P)-dependent oxidoreductase</fullName>
    </submittedName>
</protein>
<organism evidence="4 5">
    <name type="scientific">Tsukamurella asaccharolytica</name>
    <dbReference type="NCBI Taxonomy" id="2592067"/>
    <lineage>
        <taxon>Bacteria</taxon>
        <taxon>Bacillati</taxon>
        <taxon>Actinomycetota</taxon>
        <taxon>Actinomycetes</taxon>
        <taxon>Mycobacteriales</taxon>
        <taxon>Tsukamurellaceae</taxon>
        <taxon>Tsukamurella</taxon>
    </lineage>
</organism>
<dbReference type="PANTHER" id="PTHR24321">
    <property type="entry name" value="DEHYDROGENASES, SHORT CHAIN"/>
    <property type="match status" value="1"/>
</dbReference>
<dbReference type="AlphaFoldDB" id="A0A5C5R5W7"/>
<dbReference type="PROSITE" id="PS00061">
    <property type="entry name" value="ADH_SHORT"/>
    <property type="match status" value="1"/>
</dbReference>
<dbReference type="PRINTS" id="PR00080">
    <property type="entry name" value="SDRFAMILY"/>
</dbReference>
<dbReference type="Gene3D" id="3.40.50.720">
    <property type="entry name" value="NAD(P)-binding Rossmann-like Domain"/>
    <property type="match status" value="1"/>
</dbReference>
<gene>
    <name evidence="4" type="ORF">FK529_15165</name>
</gene>
<dbReference type="GO" id="GO:0016491">
    <property type="term" value="F:oxidoreductase activity"/>
    <property type="evidence" value="ECO:0007669"/>
    <property type="project" value="UniProtKB-KW"/>
</dbReference>
<dbReference type="InterPro" id="IPR036291">
    <property type="entry name" value="NAD(P)-bd_dom_sf"/>
</dbReference>
<dbReference type="CDD" id="cd05233">
    <property type="entry name" value="SDR_c"/>
    <property type="match status" value="1"/>
</dbReference>
<comment type="caution">
    <text evidence="4">The sequence shown here is derived from an EMBL/GenBank/DDBJ whole genome shotgun (WGS) entry which is preliminary data.</text>
</comment>
<evidence type="ECO:0000313" key="4">
    <source>
        <dbReference type="EMBL" id="TWS18439.1"/>
    </source>
</evidence>
<keyword evidence="3" id="KW-0520">NAD</keyword>
<dbReference type="NCBIfam" id="TIGR03971">
    <property type="entry name" value="SDR_subfam_1"/>
    <property type="match status" value="1"/>
</dbReference>
<dbReference type="Proteomes" id="UP000317291">
    <property type="component" value="Unassembled WGS sequence"/>
</dbReference>
<name>A0A5C5R5W7_9ACTN</name>
<dbReference type="PANTHER" id="PTHR24321:SF8">
    <property type="entry name" value="ESTRADIOL 17-BETA-DEHYDROGENASE 8-RELATED"/>
    <property type="match status" value="1"/>
</dbReference>
<reference evidence="4 5" key="1">
    <citation type="submission" date="2019-06" db="EMBL/GenBank/DDBJ databases">
        <title>Tsukamurella conjunctivitidis sp. nov., Tsukamurella assacharolytica sp. nov. and Tsukamurella sputae sp. nov. isolated from patients with conjunctivitis, bacteraemia (lymphoma) and respiratory infection (sputum) in Hong Kong.</title>
        <authorList>
            <person name="Teng J.L.L."/>
            <person name="Lee H.H."/>
            <person name="Fong J.Y.H."/>
            <person name="Fok K.M.N."/>
            <person name="Lau S.K.P."/>
            <person name="Woo P.C.Y."/>
        </authorList>
    </citation>
    <scope>NUCLEOTIDE SEQUENCE [LARGE SCALE GENOMIC DNA]</scope>
    <source>
        <strain evidence="4 5">HKU71</strain>
    </source>
</reference>
<dbReference type="NCBIfam" id="NF009467">
    <property type="entry name" value="PRK12826.1-3"/>
    <property type="match status" value="1"/>
</dbReference>
<evidence type="ECO:0000256" key="3">
    <source>
        <dbReference type="ARBA" id="ARBA00023027"/>
    </source>
</evidence>
<evidence type="ECO:0000256" key="2">
    <source>
        <dbReference type="ARBA" id="ARBA00023002"/>
    </source>
</evidence>
<dbReference type="InterPro" id="IPR002347">
    <property type="entry name" value="SDR_fam"/>
</dbReference>
<keyword evidence="5" id="KW-1185">Reference proteome</keyword>
<dbReference type="EMBL" id="VIGW01000009">
    <property type="protein sequence ID" value="TWS18439.1"/>
    <property type="molecule type" value="Genomic_DNA"/>
</dbReference>